<keyword evidence="8" id="KW-0812">Transmembrane</keyword>
<dbReference type="InterPro" id="IPR008207">
    <property type="entry name" value="Sig_transdc_His_kin_Hpt_dom"/>
</dbReference>
<dbReference type="Pfam" id="PF00512">
    <property type="entry name" value="HisKA"/>
    <property type="match status" value="1"/>
</dbReference>
<dbReference type="CDD" id="cd00082">
    <property type="entry name" value="HisKA"/>
    <property type="match status" value="1"/>
</dbReference>
<dbReference type="InterPro" id="IPR000700">
    <property type="entry name" value="PAS-assoc_C"/>
</dbReference>
<accession>A0ABW8D967</accession>
<feature type="domain" description="Histidine kinase" evidence="16">
    <location>
        <begin position="283"/>
        <end position="505"/>
    </location>
</feature>
<dbReference type="InterPro" id="IPR036890">
    <property type="entry name" value="HATPase_C_sf"/>
</dbReference>
<dbReference type="InterPro" id="IPR000014">
    <property type="entry name" value="PAS"/>
</dbReference>
<evidence type="ECO:0000256" key="1">
    <source>
        <dbReference type="ARBA" id="ARBA00000085"/>
    </source>
</evidence>
<evidence type="ECO:0000256" key="6">
    <source>
        <dbReference type="ARBA" id="ARBA00022553"/>
    </source>
</evidence>
<dbReference type="PANTHER" id="PTHR43047:SF72">
    <property type="entry name" value="OSMOSENSING HISTIDINE PROTEIN KINASE SLN1"/>
    <property type="match status" value="1"/>
</dbReference>
<dbReference type="Gene3D" id="3.30.565.10">
    <property type="entry name" value="Histidine kinase-like ATPase, C-terminal domain"/>
    <property type="match status" value="1"/>
</dbReference>
<comment type="subcellular location">
    <subcellularLocation>
        <location evidence="2">Cell inner membrane</location>
        <topology evidence="2">Multi-pass membrane protein</topology>
    </subcellularLocation>
</comment>
<dbReference type="PROSITE" id="PS50110">
    <property type="entry name" value="RESPONSE_REGULATORY"/>
    <property type="match status" value="1"/>
</dbReference>
<dbReference type="SUPFAM" id="SSF55874">
    <property type="entry name" value="ATPase domain of HSP90 chaperone/DNA topoisomerase II/histidine kinase"/>
    <property type="match status" value="1"/>
</dbReference>
<dbReference type="Pfam" id="PF00072">
    <property type="entry name" value="Response_reg"/>
    <property type="match status" value="1"/>
</dbReference>
<keyword evidence="7" id="KW-0808">Transferase</keyword>
<evidence type="ECO:0000256" key="7">
    <source>
        <dbReference type="ARBA" id="ARBA00022679"/>
    </source>
</evidence>
<evidence type="ECO:0000256" key="4">
    <source>
        <dbReference type="ARBA" id="ARBA00022475"/>
    </source>
</evidence>
<dbReference type="SMART" id="SM00387">
    <property type="entry name" value="HATPase_c"/>
    <property type="match status" value="1"/>
</dbReference>
<keyword evidence="21" id="KW-1185">Reference proteome</keyword>
<proteinExistence type="predicted"/>
<dbReference type="Gene3D" id="1.20.120.160">
    <property type="entry name" value="HPT domain"/>
    <property type="match status" value="1"/>
</dbReference>
<keyword evidence="12" id="KW-0902">Two-component regulatory system</keyword>
<evidence type="ECO:0000259" key="17">
    <source>
        <dbReference type="PROSITE" id="PS50110"/>
    </source>
</evidence>
<dbReference type="PROSITE" id="PS50113">
    <property type="entry name" value="PAC"/>
    <property type="match status" value="1"/>
</dbReference>
<evidence type="ECO:0000256" key="5">
    <source>
        <dbReference type="ARBA" id="ARBA00022519"/>
    </source>
</evidence>
<dbReference type="InterPro" id="IPR004358">
    <property type="entry name" value="Sig_transdc_His_kin-like_C"/>
</dbReference>
<dbReference type="CDD" id="cd16922">
    <property type="entry name" value="HATPase_EvgS-ArcB-TorS-like"/>
    <property type="match status" value="1"/>
</dbReference>
<dbReference type="PROSITE" id="PS50109">
    <property type="entry name" value="HIS_KIN"/>
    <property type="match status" value="1"/>
</dbReference>
<feature type="domain" description="PAC" evidence="18">
    <location>
        <begin position="220"/>
        <end position="272"/>
    </location>
</feature>
<comment type="catalytic activity">
    <reaction evidence="1">
        <text>ATP + protein L-histidine = ADP + protein N-phospho-L-histidine.</text>
        <dbReference type="EC" id="2.7.13.3"/>
    </reaction>
</comment>
<evidence type="ECO:0000259" key="16">
    <source>
        <dbReference type="PROSITE" id="PS50109"/>
    </source>
</evidence>
<dbReference type="SMART" id="SM00073">
    <property type="entry name" value="HPT"/>
    <property type="match status" value="1"/>
</dbReference>
<evidence type="ECO:0000256" key="10">
    <source>
        <dbReference type="ARBA" id="ARBA00022840"/>
    </source>
</evidence>
<dbReference type="Gene3D" id="3.40.50.2300">
    <property type="match status" value="1"/>
</dbReference>
<dbReference type="RefSeq" id="WP_400187567.1">
    <property type="nucleotide sequence ID" value="NZ_JBGORX010000002.1"/>
</dbReference>
<dbReference type="SUPFAM" id="SSF55785">
    <property type="entry name" value="PYP-like sensor domain (PAS domain)"/>
    <property type="match status" value="1"/>
</dbReference>
<dbReference type="InterPro" id="IPR036097">
    <property type="entry name" value="HisK_dim/P_sf"/>
</dbReference>
<dbReference type="SMART" id="SM00091">
    <property type="entry name" value="PAS"/>
    <property type="match status" value="2"/>
</dbReference>
<dbReference type="Pfam" id="PF02518">
    <property type="entry name" value="HATPase_c"/>
    <property type="match status" value="1"/>
</dbReference>
<dbReference type="Proteomes" id="UP001615550">
    <property type="component" value="Unassembled WGS sequence"/>
</dbReference>
<dbReference type="InterPro" id="IPR011006">
    <property type="entry name" value="CheY-like_superfamily"/>
</dbReference>
<evidence type="ECO:0000259" key="19">
    <source>
        <dbReference type="PROSITE" id="PS50894"/>
    </source>
</evidence>
<dbReference type="SUPFAM" id="SSF47226">
    <property type="entry name" value="Histidine-containing phosphotransfer domain, HPT domain"/>
    <property type="match status" value="1"/>
</dbReference>
<dbReference type="EMBL" id="JBGORX010000002">
    <property type="protein sequence ID" value="MFJ1268727.1"/>
    <property type="molecule type" value="Genomic_DNA"/>
</dbReference>
<feature type="modified residue" description="4-aspartylphosphate" evidence="15">
    <location>
        <position position="586"/>
    </location>
</feature>
<keyword evidence="13" id="KW-0472">Membrane</keyword>
<dbReference type="InterPro" id="IPR036641">
    <property type="entry name" value="HPT_dom_sf"/>
</dbReference>
<dbReference type="Pfam" id="PF08448">
    <property type="entry name" value="PAS_4"/>
    <property type="match status" value="1"/>
</dbReference>
<evidence type="ECO:0000259" key="18">
    <source>
        <dbReference type="PROSITE" id="PS50113"/>
    </source>
</evidence>
<keyword evidence="4" id="KW-1003">Cell membrane</keyword>
<dbReference type="PRINTS" id="PR00344">
    <property type="entry name" value="BCTRLSENSOR"/>
</dbReference>
<dbReference type="CDD" id="cd00130">
    <property type="entry name" value="PAS"/>
    <property type="match status" value="1"/>
</dbReference>
<dbReference type="GO" id="GO:0005524">
    <property type="term" value="F:ATP binding"/>
    <property type="evidence" value="ECO:0007669"/>
    <property type="project" value="UniProtKB-KW"/>
</dbReference>
<evidence type="ECO:0000256" key="3">
    <source>
        <dbReference type="ARBA" id="ARBA00012438"/>
    </source>
</evidence>
<organism evidence="20 21">
    <name type="scientific">Legionella lytica</name>
    <dbReference type="NCBI Taxonomy" id="96232"/>
    <lineage>
        <taxon>Bacteria</taxon>
        <taxon>Pseudomonadati</taxon>
        <taxon>Pseudomonadota</taxon>
        <taxon>Gammaproteobacteria</taxon>
        <taxon>Legionellales</taxon>
        <taxon>Legionellaceae</taxon>
        <taxon>Legionella</taxon>
    </lineage>
</organism>
<dbReference type="PANTHER" id="PTHR43047">
    <property type="entry name" value="TWO-COMPONENT HISTIDINE PROTEIN KINASE"/>
    <property type="match status" value="1"/>
</dbReference>
<comment type="caution">
    <text evidence="20">The sequence shown here is derived from an EMBL/GenBank/DDBJ whole genome shotgun (WGS) entry which is preliminary data.</text>
</comment>
<keyword evidence="5" id="KW-0997">Cell inner membrane</keyword>
<keyword evidence="10 20" id="KW-0067">ATP-binding</keyword>
<keyword evidence="10 20" id="KW-0547">Nucleotide-binding</keyword>
<dbReference type="InterPro" id="IPR003661">
    <property type="entry name" value="HisK_dim/P_dom"/>
</dbReference>
<dbReference type="SUPFAM" id="SSF52172">
    <property type="entry name" value="CheY-like"/>
    <property type="match status" value="1"/>
</dbReference>
<dbReference type="EC" id="2.7.13.3" evidence="3"/>
<dbReference type="InterPro" id="IPR013656">
    <property type="entry name" value="PAS_4"/>
</dbReference>
<dbReference type="CDD" id="cd17546">
    <property type="entry name" value="REC_hyHK_CKI1_RcsC-like"/>
    <property type="match status" value="1"/>
</dbReference>
<name>A0ABW8D967_9GAMM</name>
<dbReference type="PROSITE" id="PS50894">
    <property type="entry name" value="HPT"/>
    <property type="match status" value="1"/>
</dbReference>
<evidence type="ECO:0000256" key="15">
    <source>
        <dbReference type="PROSITE-ProRule" id="PRU00169"/>
    </source>
</evidence>
<gene>
    <name evidence="20" type="ORF">ACD661_09195</name>
</gene>
<evidence type="ECO:0000256" key="12">
    <source>
        <dbReference type="ARBA" id="ARBA00023012"/>
    </source>
</evidence>
<dbReference type="InterPro" id="IPR035965">
    <property type="entry name" value="PAS-like_dom_sf"/>
</dbReference>
<sequence length="806" mass="90261">MNITRQEIPNFGKAYDLLNVSFIILNQQLHIDYLNDAAGTILCLTPTQNSAKQSFFELWSTLKLPALLDEHGKIINQNPIEINGVFLSWKCLVARVDHEEKLFLLGKDVTEKERMFQSMESACEQILGFKFKQRYALPYYISEVYNYLNGIINKIPCYVYWKNRDLQYIGCNQMAANFINLQSTEDIIGKTDFDVFHDWELAKEYRATDEHIFATGKAVINQPGELVNDAGDVIHTLVSKVPIFNQAGEVMGLAGISVDVTDLTKAQVSSELANKVKTEFIANMSHDIRTPLTGVVGMAKLLEDNLSDASQKQYAHWLGESGTQLLSMLNGILDVVSADNENEADVHAEVFDLRQLVQNIEQLERPSTLIKGLDLVARIDERIPACLSSDATKIHRILLNLLGNAIKFTQAGRVEITLDLIEQTATQARIRFHIADTGIGIPAELQDKIFDRFYRGTPSSKGTYTGHGVGLHIAQSYVELLGGKIQVSSELGKGTTFYFDLLLNIAESELNLSPAQVAESDTLASGRGIRVTAESYKLLLVEDNKIALFTLENLVKLAGYQFTSVMDGESALHLAQTQRFDLIITDLGLPGLSGIELTRTIRGLERAFHKESMPIIGLTAHSEDKIKRSCLEAGMNEVFTKPMTIDVLARIKTTYFAETLAPALLTKKSKLKMAGRYSHLSAEEEYLFHLESYKLFNVQRALEDMGGDINLLKSILTSIIDKETPADLLELESAHRQNDWQMVQKLVHRIKSGFVYCGAEKLVQACQHLERYHKAGHSSLLEALYKQLLAVVEETREAVRAWLLIN</sequence>
<dbReference type="Pfam" id="PF01627">
    <property type="entry name" value="Hpt"/>
    <property type="match status" value="1"/>
</dbReference>
<feature type="domain" description="HPt" evidence="19">
    <location>
        <begin position="709"/>
        <end position="802"/>
    </location>
</feature>
<keyword evidence="11" id="KW-1133">Transmembrane helix</keyword>
<dbReference type="Gene3D" id="3.30.450.20">
    <property type="entry name" value="PAS domain"/>
    <property type="match status" value="1"/>
</dbReference>
<protein>
    <recommendedName>
        <fullName evidence="3">histidine kinase</fullName>
        <ecNumber evidence="3">2.7.13.3</ecNumber>
    </recommendedName>
</protein>
<feature type="modified residue" description="Phosphohistidine" evidence="14">
    <location>
        <position position="748"/>
    </location>
</feature>
<evidence type="ECO:0000256" key="11">
    <source>
        <dbReference type="ARBA" id="ARBA00022989"/>
    </source>
</evidence>
<dbReference type="SMART" id="SM00388">
    <property type="entry name" value="HisKA"/>
    <property type="match status" value="1"/>
</dbReference>
<dbReference type="InterPro" id="IPR003594">
    <property type="entry name" value="HATPase_dom"/>
</dbReference>
<dbReference type="InterPro" id="IPR005467">
    <property type="entry name" value="His_kinase_dom"/>
</dbReference>
<keyword evidence="6 15" id="KW-0597">Phosphoprotein</keyword>
<evidence type="ECO:0000256" key="2">
    <source>
        <dbReference type="ARBA" id="ARBA00004429"/>
    </source>
</evidence>
<keyword evidence="9" id="KW-0418">Kinase</keyword>
<evidence type="ECO:0000256" key="13">
    <source>
        <dbReference type="ARBA" id="ARBA00023136"/>
    </source>
</evidence>
<dbReference type="Gene3D" id="1.10.287.130">
    <property type="match status" value="1"/>
</dbReference>
<reference evidence="20 21" key="1">
    <citation type="submission" date="2024-08" db="EMBL/GenBank/DDBJ databases">
        <title>Draft Genome Sequence of Legionella lytica strain DSB2004, Isolated From a Fire Sprinkler System.</title>
        <authorList>
            <person name="Everhart A.D."/>
            <person name="Kidane D.T."/>
            <person name="Farone A.L."/>
            <person name="Farone M.B."/>
        </authorList>
    </citation>
    <scope>NUCLEOTIDE SEQUENCE [LARGE SCALE GENOMIC DNA]</scope>
    <source>
        <strain evidence="20 21">DSB2004</strain>
    </source>
</reference>
<evidence type="ECO:0000313" key="20">
    <source>
        <dbReference type="EMBL" id="MFJ1268727.1"/>
    </source>
</evidence>
<feature type="domain" description="Response regulatory" evidence="17">
    <location>
        <begin position="537"/>
        <end position="656"/>
    </location>
</feature>
<evidence type="ECO:0000256" key="8">
    <source>
        <dbReference type="ARBA" id="ARBA00022692"/>
    </source>
</evidence>
<dbReference type="SUPFAM" id="SSF47384">
    <property type="entry name" value="Homodimeric domain of signal transducing histidine kinase"/>
    <property type="match status" value="1"/>
</dbReference>
<dbReference type="SMART" id="SM00448">
    <property type="entry name" value="REC"/>
    <property type="match status" value="1"/>
</dbReference>
<evidence type="ECO:0000256" key="14">
    <source>
        <dbReference type="PROSITE-ProRule" id="PRU00110"/>
    </source>
</evidence>
<evidence type="ECO:0000256" key="9">
    <source>
        <dbReference type="ARBA" id="ARBA00022777"/>
    </source>
</evidence>
<evidence type="ECO:0000313" key="21">
    <source>
        <dbReference type="Proteomes" id="UP001615550"/>
    </source>
</evidence>
<dbReference type="InterPro" id="IPR001789">
    <property type="entry name" value="Sig_transdc_resp-reg_receiver"/>
</dbReference>